<dbReference type="AlphaFoldDB" id="A0A0F9NTU9"/>
<accession>A0A0F9NTU9</accession>
<gene>
    <name evidence="2" type="ORF">LCGC14_1295960</name>
</gene>
<name>A0A0F9NTU9_9ZZZZ</name>
<reference evidence="2" key="1">
    <citation type="journal article" date="2015" name="Nature">
        <title>Complex archaea that bridge the gap between prokaryotes and eukaryotes.</title>
        <authorList>
            <person name="Spang A."/>
            <person name="Saw J.H."/>
            <person name="Jorgensen S.L."/>
            <person name="Zaremba-Niedzwiedzka K."/>
            <person name="Martijn J."/>
            <person name="Lind A.E."/>
            <person name="van Eijk R."/>
            <person name="Schleper C."/>
            <person name="Guy L."/>
            <person name="Ettema T.J."/>
        </authorList>
    </citation>
    <scope>NUCLEOTIDE SEQUENCE</scope>
</reference>
<evidence type="ECO:0000256" key="1">
    <source>
        <dbReference type="SAM" id="Phobius"/>
    </source>
</evidence>
<evidence type="ECO:0000313" key="2">
    <source>
        <dbReference type="EMBL" id="KKM84752.1"/>
    </source>
</evidence>
<protein>
    <submittedName>
        <fullName evidence="2">Uncharacterized protein</fullName>
    </submittedName>
</protein>
<keyword evidence="1" id="KW-1133">Transmembrane helix</keyword>
<organism evidence="2">
    <name type="scientific">marine sediment metagenome</name>
    <dbReference type="NCBI Taxonomy" id="412755"/>
    <lineage>
        <taxon>unclassified sequences</taxon>
        <taxon>metagenomes</taxon>
        <taxon>ecological metagenomes</taxon>
    </lineage>
</organism>
<feature type="transmembrane region" description="Helical" evidence="1">
    <location>
        <begin position="7"/>
        <end position="26"/>
    </location>
</feature>
<dbReference type="EMBL" id="LAZR01007518">
    <property type="protein sequence ID" value="KKM84752.1"/>
    <property type="molecule type" value="Genomic_DNA"/>
</dbReference>
<sequence>MKASKIMFVVGGMFLLIGVMLFIFTMSTMEYSNDLDCYDRYGNKIQELKCSGEVYNDIGVIGLLFFMFGFMILAAGMVTSFSEDL</sequence>
<proteinExistence type="predicted"/>
<keyword evidence="1" id="KW-0812">Transmembrane</keyword>
<feature type="transmembrane region" description="Helical" evidence="1">
    <location>
        <begin position="58"/>
        <end position="81"/>
    </location>
</feature>
<comment type="caution">
    <text evidence="2">The sequence shown here is derived from an EMBL/GenBank/DDBJ whole genome shotgun (WGS) entry which is preliminary data.</text>
</comment>
<keyword evidence="1" id="KW-0472">Membrane</keyword>